<dbReference type="Gene3D" id="3.40.630.30">
    <property type="match status" value="1"/>
</dbReference>
<sequence length="142" mass="16665">MHLQKALPDDASELAKYNRDLIQDEGHRNPMSLRELTERMQSFFLDEWEAVFLVNEDQKVGYALYKFGTDAFDARIQTVYLRQFFIAHPFRRQGLGRQAFETLKKAVFQDARIHVEVLTSNERGVAFWKAVGFKPYSLHLHT</sequence>
<reference evidence="3" key="1">
    <citation type="journal article" date="2019" name="Int. J. Syst. Evol. Microbiol.">
        <title>The Global Catalogue of Microorganisms (GCM) 10K type strain sequencing project: providing services to taxonomists for standard genome sequencing and annotation.</title>
        <authorList>
            <consortium name="The Broad Institute Genomics Platform"/>
            <consortium name="The Broad Institute Genome Sequencing Center for Infectious Disease"/>
            <person name="Wu L."/>
            <person name="Ma J."/>
        </authorList>
    </citation>
    <scope>NUCLEOTIDE SEQUENCE [LARGE SCALE GENOMIC DNA]</scope>
    <source>
        <strain evidence="3">JCM 14370</strain>
    </source>
</reference>
<dbReference type="PROSITE" id="PS51186">
    <property type="entry name" value="GNAT"/>
    <property type="match status" value="1"/>
</dbReference>
<dbReference type="Proteomes" id="UP000632222">
    <property type="component" value="Unassembled WGS sequence"/>
</dbReference>
<organism evidence="2 3">
    <name type="scientific">Deinococcus roseus</name>
    <dbReference type="NCBI Taxonomy" id="392414"/>
    <lineage>
        <taxon>Bacteria</taxon>
        <taxon>Thermotogati</taxon>
        <taxon>Deinococcota</taxon>
        <taxon>Deinococci</taxon>
        <taxon>Deinococcales</taxon>
        <taxon>Deinococcaceae</taxon>
        <taxon>Deinococcus</taxon>
    </lineage>
</organism>
<dbReference type="SUPFAM" id="SSF55729">
    <property type="entry name" value="Acyl-CoA N-acyltransferases (Nat)"/>
    <property type="match status" value="1"/>
</dbReference>
<protein>
    <recommendedName>
        <fullName evidence="1">N-acetyltransferase domain-containing protein</fullName>
    </recommendedName>
</protein>
<keyword evidence="3" id="KW-1185">Reference proteome</keyword>
<dbReference type="InterPro" id="IPR016181">
    <property type="entry name" value="Acyl_CoA_acyltransferase"/>
</dbReference>
<dbReference type="EMBL" id="BMOD01000004">
    <property type="protein sequence ID" value="GGJ31234.1"/>
    <property type="molecule type" value="Genomic_DNA"/>
</dbReference>
<dbReference type="RefSeq" id="WP_189002222.1">
    <property type="nucleotide sequence ID" value="NZ_BMOD01000004.1"/>
</dbReference>
<proteinExistence type="predicted"/>
<dbReference type="CDD" id="cd04301">
    <property type="entry name" value="NAT_SF"/>
    <property type="match status" value="1"/>
</dbReference>
<feature type="domain" description="N-acetyltransferase" evidence="1">
    <location>
        <begin position="1"/>
        <end position="142"/>
    </location>
</feature>
<evidence type="ECO:0000259" key="1">
    <source>
        <dbReference type="PROSITE" id="PS51186"/>
    </source>
</evidence>
<evidence type="ECO:0000313" key="3">
    <source>
        <dbReference type="Proteomes" id="UP000632222"/>
    </source>
</evidence>
<accession>A0ABQ2CXS2</accession>
<dbReference type="Pfam" id="PF00583">
    <property type="entry name" value="Acetyltransf_1"/>
    <property type="match status" value="1"/>
</dbReference>
<name>A0ABQ2CXS2_9DEIO</name>
<gene>
    <name evidence="2" type="ORF">GCM10008938_16740</name>
</gene>
<comment type="caution">
    <text evidence="2">The sequence shown here is derived from an EMBL/GenBank/DDBJ whole genome shotgun (WGS) entry which is preliminary data.</text>
</comment>
<dbReference type="InterPro" id="IPR000182">
    <property type="entry name" value="GNAT_dom"/>
</dbReference>
<evidence type="ECO:0000313" key="2">
    <source>
        <dbReference type="EMBL" id="GGJ31234.1"/>
    </source>
</evidence>